<protein>
    <submittedName>
        <fullName evidence="7">Sigma-70 family RNA polymerase sigma factor</fullName>
    </submittedName>
</protein>
<keyword evidence="2" id="KW-0805">Transcription regulation</keyword>
<feature type="domain" description="RNA polymerase sigma-70 region 2" evidence="5">
    <location>
        <begin position="31"/>
        <end position="99"/>
    </location>
</feature>
<dbReference type="InterPro" id="IPR036388">
    <property type="entry name" value="WH-like_DNA-bd_sf"/>
</dbReference>
<comment type="similarity">
    <text evidence="1">Belongs to the sigma-70 factor family. ECF subfamily.</text>
</comment>
<evidence type="ECO:0000313" key="7">
    <source>
        <dbReference type="EMBL" id="XBH00930.1"/>
    </source>
</evidence>
<organism evidence="7">
    <name type="scientific">Singulisphaera sp. Ch08</name>
    <dbReference type="NCBI Taxonomy" id="3120278"/>
    <lineage>
        <taxon>Bacteria</taxon>
        <taxon>Pseudomonadati</taxon>
        <taxon>Planctomycetota</taxon>
        <taxon>Planctomycetia</taxon>
        <taxon>Isosphaerales</taxon>
        <taxon>Isosphaeraceae</taxon>
        <taxon>Singulisphaera</taxon>
    </lineage>
</organism>
<dbReference type="EMBL" id="CP155447">
    <property type="protein sequence ID" value="XBH00930.1"/>
    <property type="molecule type" value="Genomic_DNA"/>
</dbReference>
<dbReference type="InterPro" id="IPR013324">
    <property type="entry name" value="RNA_pol_sigma_r3/r4-like"/>
</dbReference>
<accession>A0AAU7C730</accession>
<keyword evidence="4" id="KW-0804">Transcription</keyword>
<dbReference type="GO" id="GO:0016987">
    <property type="term" value="F:sigma factor activity"/>
    <property type="evidence" value="ECO:0007669"/>
    <property type="project" value="UniProtKB-KW"/>
</dbReference>
<reference evidence="7" key="1">
    <citation type="submission" date="2024-05" db="EMBL/GenBank/DDBJ databases">
        <title>Planctomycetes of the genus Singulisphaera possess chitinolytic capabilities.</title>
        <authorList>
            <person name="Ivanova A."/>
        </authorList>
    </citation>
    <scope>NUCLEOTIDE SEQUENCE</scope>
    <source>
        <strain evidence="7">Ch08T</strain>
    </source>
</reference>
<evidence type="ECO:0000256" key="1">
    <source>
        <dbReference type="ARBA" id="ARBA00010641"/>
    </source>
</evidence>
<dbReference type="RefSeq" id="WP_406693612.1">
    <property type="nucleotide sequence ID" value="NZ_CP155447.1"/>
</dbReference>
<dbReference type="GO" id="GO:0006352">
    <property type="term" value="P:DNA-templated transcription initiation"/>
    <property type="evidence" value="ECO:0007669"/>
    <property type="project" value="InterPro"/>
</dbReference>
<dbReference type="PANTHER" id="PTHR43133:SF51">
    <property type="entry name" value="RNA POLYMERASE SIGMA FACTOR"/>
    <property type="match status" value="1"/>
</dbReference>
<dbReference type="InterPro" id="IPR013249">
    <property type="entry name" value="RNA_pol_sigma70_r4_t2"/>
</dbReference>
<gene>
    <name evidence="7" type="ORF">V5E97_21510</name>
</gene>
<dbReference type="InterPro" id="IPR013325">
    <property type="entry name" value="RNA_pol_sigma_r2"/>
</dbReference>
<dbReference type="AlphaFoldDB" id="A0AAU7C730"/>
<evidence type="ECO:0000256" key="4">
    <source>
        <dbReference type="ARBA" id="ARBA00023163"/>
    </source>
</evidence>
<dbReference type="InterPro" id="IPR039425">
    <property type="entry name" value="RNA_pol_sigma-70-like"/>
</dbReference>
<dbReference type="InterPro" id="IPR014284">
    <property type="entry name" value="RNA_pol_sigma-70_dom"/>
</dbReference>
<dbReference type="SUPFAM" id="SSF88946">
    <property type="entry name" value="Sigma2 domain of RNA polymerase sigma factors"/>
    <property type="match status" value="1"/>
</dbReference>
<dbReference type="InterPro" id="IPR007627">
    <property type="entry name" value="RNA_pol_sigma70_r2"/>
</dbReference>
<evidence type="ECO:0000256" key="3">
    <source>
        <dbReference type="ARBA" id="ARBA00023082"/>
    </source>
</evidence>
<evidence type="ECO:0000256" key="2">
    <source>
        <dbReference type="ARBA" id="ARBA00023015"/>
    </source>
</evidence>
<dbReference type="Gene3D" id="1.10.1740.10">
    <property type="match status" value="1"/>
</dbReference>
<dbReference type="Pfam" id="PF08281">
    <property type="entry name" value="Sigma70_r4_2"/>
    <property type="match status" value="1"/>
</dbReference>
<proteinExistence type="inferred from homology"/>
<dbReference type="Gene3D" id="1.10.10.10">
    <property type="entry name" value="Winged helix-like DNA-binding domain superfamily/Winged helix DNA-binding domain"/>
    <property type="match status" value="1"/>
</dbReference>
<dbReference type="NCBIfam" id="TIGR02937">
    <property type="entry name" value="sigma70-ECF"/>
    <property type="match status" value="1"/>
</dbReference>
<dbReference type="SUPFAM" id="SSF88659">
    <property type="entry name" value="Sigma3 and sigma4 domains of RNA polymerase sigma factors"/>
    <property type="match status" value="1"/>
</dbReference>
<name>A0AAU7C730_9BACT</name>
<evidence type="ECO:0000259" key="5">
    <source>
        <dbReference type="Pfam" id="PF04542"/>
    </source>
</evidence>
<feature type="domain" description="RNA polymerase sigma factor 70 region 4 type 2" evidence="6">
    <location>
        <begin position="141"/>
        <end position="192"/>
    </location>
</feature>
<sequence length="200" mass="22966">MNIRDAAALGRYLELARGGDVAARGLLLEHYRDYLRLMGRSLIGQTLRTQLDPSDVVQETFLKAHREFARFLGEGEPELVAWLRRILIHTLIDQSRYHRSQARNPRRQESLERANLDVRHPLADAGPSPIAIAMNHERSVLIAEALEQLPKAYREVFVLRNVEQVPIEEIAARMGRSTNAVRKLWTRAMLTLRQALEGFR</sequence>
<dbReference type="PANTHER" id="PTHR43133">
    <property type="entry name" value="RNA POLYMERASE ECF-TYPE SIGMA FACTO"/>
    <property type="match status" value="1"/>
</dbReference>
<keyword evidence="3" id="KW-0731">Sigma factor</keyword>
<dbReference type="Pfam" id="PF04542">
    <property type="entry name" value="Sigma70_r2"/>
    <property type="match status" value="1"/>
</dbReference>
<evidence type="ECO:0000259" key="6">
    <source>
        <dbReference type="Pfam" id="PF08281"/>
    </source>
</evidence>
<dbReference type="GO" id="GO:0003677">
    <property type="term" value="F:DNA binding"/>
    <property type="evidence" value="ECO:0007669"/>
    <property type="project" value="InterPro"/>
</dbReference>